<evidence type="ECO:0000256" key="1">
    <source>
        <dbReference type="ARBA" id="ARBA00001933"/>
    </source>
</evidence>
<evidence type="ECO:0000313" key="10">
    <source>
        <dbReference type="Proteomes" id="UP000002066"/>
    </source>
</evidence>
<organism evidence="9 10">
    <name type="scientific">Streptomyces pratensis (strain ATCC 33331 / IAF-45CD)</name>
    <dbReference type="NCBI Taxonomy" id="591167"/>
    <lineage>
        <taxon>Bacteria</taxon>
        <taxon>Bacillati</taxon>
        <taxon>Actinomycetota</taxon>
        <taxon>Actinomycetes</taxon>
        <taxon>Kitasatosporales</taxon>
        <taxon>Streptomycetaceae</taxon>
        <taxon>Streptomyces</taxon>
    </lineage>
</organism>
<dbReference type="GO" id="GO:0009089">
    <property type="term" value="P:lysine biosynthetic process via diaminopimelate"/>
    <property type="evidence" value="ECO:0007669"/>
    <property type="project" value="TreeGrafter"/>
</dbReference>
<reference evidence="9 10" key="1">
    <citation type="submission" date="2011-01" db="EMBL/GenBank/DDBJ databases">
        <title>Complete sequence of chromosome of Streptomyces flavogriseus ATCC 33331.</title>
        <authorList>
            <consortium name="US DOE Joint Genome Institute"/>
            <person name="Lucas S."/>
            <person name="Copeland A."/>
            <person name="Lapidus A."/>
            <person name="Cheng J.-F."/>
            <person name="Goodwin L."/>
            <person name="Pitluck S."/>
            <person name="Davenport K."/>
            <person name="Detter J.C."/>
            <person name="Han C."/>
            <person name="Tapia R."/>
            <person name="Land M."/>
            <person name="Hauser L."/>
            <person name="Kyrpides N."/>
            <person name="Ivanova N."/>
            <person name="Ovchinnikova G."/>
            <person name="Pagani I."/>
            <person name="Brumm P."/>
            <person name="Mead D."/>
            <person name="Woyke T."/>
        </authorList>
    </citation>
    <scope>NUCLEOTIDE SEQUENCE [LARGE SCALE GENOMIC DNA]</scope>
    <source>
        <strain evidence="10">ATCC 33331 / IAF-45CD</strain>
    </source>
</reference>
<name>A0A8D3WD29_STRFA</name>
<comment type="similarity">
    <text evidence="6">Belongs to the Orn/Lys/Arg decarboxylase class-II family.</text>
</comment>
<dbReference type="InterPro" id="IPR022644">
    <property type="entry name" value="De-COase2_N"/>
</dbReference>
<feature type="modified residue" description="N6-(pyridoxal phosphate)lysine" evidence="5">
    <location>
        <position position="45"/>
    </location>
</feature>
<dbReference type="PROSITE" id="PS00878">
    <property type="entry name" value="ODR_DC_2_1"/>
    <property type="match status" value="1"/>
</dbReference>
<evidence type="ECO:0000256" key="6">
    <source>
        <dbReference type="RuleBase" id="RU003737"/>
    </source>
</evidence>
<proteinExistence type="inferred from homology"/>
<dbReference type="EMBL" id="CP002475">
    <property type="protein sequence ID" value="ADW02443.1"/>
    <property type="molecule type" value="Genomic_DNA"/>
</dbReference>
<dbReference type="PANTHER" id="PTHR43727:SF2">
    <property type="entry name" value="GROUP IV DECARBOXYLASE"/>
    <property type="match status" value="1"/>
</dbReference>
<feature type="domain" description="Orn/DAP/Arg decarboxylase 2 C-terminal" evidence="7">
    <location>
        <begin position="16"/>
        <end position="367"/>
    </location>
</feature>
<evidence type="ECO:0000259" key="8">
    <source>
        <dbReference type="Pfam" id="PF02784"/>
    </source>
</evidence>
<protein>
    <submittedName>
        <fullName evidence="9">Orn/DAP/Arg decarboxylase 2</fullName>
    </submittedName>
</protein>
<dbReference type="AlphaFoldDB" id="A0A8D3WD29"/>
<accession>A0A8D3WD29</accession>
<dbReference type="PRINTS" id="PR01179">
    <property type="entry name" value="ODADCRBXLASE"/>
</dbReference>
<dbReference type="Gene3D" id="2.40.37.10">
    <property type="entry name" value="Lyase, Ornithine Decarboxylase, Chain A, domain 1"/>
    <property type="match status" value="1"/>
</dbReference>
<dbReference type="Proteomes" id="UP000002066">
    <property type="component" value="Chromosome"/>
</dbReference>
<dbReference type="KEGG" id="sfa:Sfla_0987"/>
<dbReference type="PANTHER" id="PTHR43727">
    <property type="entry name" value="DIAMINOPIMELATE DECARBOXYLASE"/>
    <property type="match status" value="1"/>
</dbReference>
<dbReference type="SUPFAM" id="SSF50621">
    <property type="entry name" value="Alanine racemase C-terminal domain-like"/>
    <property type="match status" value="1"/>
</dbReference>
<dbReference type="InterPro" id="IPR022643">
    <property type="entry name" value="De-COase2_C"/>
</dbReference>
<evidence type="ECO:0000256" key="4">
    <source>
        <dbReference type="ARBA" id="ARBA00023239"/>
    </source>
</evidence>
<comment type="cofactor">
    <cofactor evidence="1 5">
        <name>pyridoxal 5'-phosphate</name>
        <dbReference type="ChEBI" id="CHEBI:597326"/>
    </cofactor>
</comment>
<evidence type="ECO:0000256" key="5">
    <source>
        <dbReference type="PIRSR" id="PIRSR600183-50"/>
    </source>
</evidence>
<evidence type="ECO:0000256" key="2">
    <source>
        <dbReference type="ARBA" id="ARBA00022793"/>
    </source>
</evidence>
<feature type="active site" description="Proton donor" evidence="5">
    <location>
        <position position="340"/>
    </location>
</feature>
<keyword evidence="4" id="KW-0456">Lyase</keyword>
<keyword evidence="3 5" id="KW-0663">Pyridoxal phosphate</keyword>
<dbReference type="Gene3D" id="3.20.20.10">
    <property type="entry name" value="Alanine racemase"/>
    <property type="match status" value="1"/>
</dbReference>
<feature type="domain" description="Orn/DAP/Arg decarboxylase 2 N-terminal" evidence="8">
    <location>
        <begin position="31"/>
        <end position="276"/>
    </location>
</feature>
<sequence length="412" mass="43418">MTGTTDLARRFGTPSYVYDLDRVAAARDDLFAALPDEVAVYYAAKANPHPEILREMRAGGPRVCRAEISSVGELDAVLRAGFAGAEILYTGPGKTTEELAEAMTRGVRTFSVESPGDLRHVGDTAVQLGITADCLIRVNNPTGAAATSIRMTGVPSQFGFDGETLPGLAAELRDVPGTTIAGLHFFPLSNAKDEASLIAEFRHTIATAAALQRELGVDFRIVDLGGGFAAPYAVQGRRPVYGELREALATSLDEHFPGWRDGAPRIACESGRYLVADSGTLLTGVVNVKDSRGTRYVVLDAGINTFGGMSGLGRILPVSIEPHESVGTDGVPVQLAGPLCTPGDLLGRQVPLADPAPGDLLTVPNAGSYGPTASLLMFLGRPAPTEIIVRGDDLVSVSRIEHTRTYEHGQAL</sequence>
<dbReference type="OrthoDB" id="9802241at2"/>
<evidence type="ECO:0000256" key="3">
    <source>
        <dbReference type="ARBA" id="ARBA00022898"/>
    </source>
</evidence>
<dbReference type="InterPro" id="IPR029066">
    <property type="entry name" value="PLP-binding_barrel"/>
</dbReference>
<gene>
    <name evidence="9" type="ordered locus">Sfla_0987</name>
</gene>
<dbReference type="Pfam" id="PF02784">
    <property type="entry name" value="Orn_Arg_deC_N"/>
    <property type="match status" value="1"/>
</dbReference>
<keyword evidence="2" id="KW-0210">Decarboxylase</keyword>
<evidence type="ECO:0000259" key="7">
    <source>
        <dbReference type="Pfam" id="PF00278"/>
    </source>
</evidence>
<evidence type="ECO:0000313" key="9">
    <source>
        <dbReference type="EMBL" id="ADW02443.1"/>
    </source>
</evidence>
<dbReference type="InterPro" id="IPR000183">
    <property type="entry name" value="Orn/DAP/Arg_de-COase"/>
</dbReference>
<dbReference type="Pfam" id="PF00278">
    <property type="entry name" value="Orn_DAP_Arg_deC"/>
    <property type="match status" value="1"/>
</dbReference>
<dbReference type="GO" id="GO:0008836">
    <property type="term" value="F:diaminopimelate decarboxylase activity"/>
    <property type="evidence" value="ECO:0007669"/>
    <property type="project" value="TreeGrafter"/>
</dbReference>
<dbReference type="InterPro" id="IPR009006">
    <property type="entry name" value="Ala_racemase/Decarboxylase_C"/>
</dbReference>
<dbReference type="SUPFAM" id="SSF51419">
    <property type="entry name" value="PLP-binding barrel"/>
    <property type="match status" value="1"/>
</dbReference>
<dbReference type="InterPro" id="IPR022653">
    <property type="entry name" value="De-COase2_pyr-phos_BS"/>
</dbReference>